<dbReference type="InParanoid" id="A0A1X7TVJ3"/>
<reference evidence="15" key="1">
    <citation type="submission" date="2017-05" db="UniProtKB">
        <authorList>
            <consortium name="EnsemblMetazoa"/>
        </authorList>
    </citation>
    <scope>IDENTIFICATION</scope>
</reference>
<feature type="domain" description="Tyrosine-protein phosphatase" evidence="11">
    <location>
        <begin position="1"/>
        <end position="185"/>
    </location>
</feature>
<dbReference type="SUPFAM" id="SSF49265">
    <property type="entry name" value="Fibronectin type III"/>
    <property type="match status" value="3"/>
</dbReference>
<evidence type="ECO:0000256" key="2">
    <source>
        <dbReference type="ARBA" id="ARBA00013064"/>
    </source>
</evidence>
<dbReference type="GO" id="GO:0004725">
    <property type="term" value="F:protein tyrosine phosphatase activity"/>
    <property type="evidence" value="ECO:0007669"/>
    <property type="project" value="UniProtKB-EC"/>
</dbReference>
<comment type="subcellular location">
    <subcellularLocation>
        <location evidence="1">Membrane</location>
        <topology evidence="1">Single-pass membrane protein</topology>
    </subcellularLocation>
</comment>
<dbReference type="EC" id="3.1.3.48" evidence="2"/>
<dbReference type="InterPro" id="IPR036179">
    <property type="entry name" value="Ig-like_dom_sf"/>
</dbReference>
<dbReference type="InterPro" id="IPR003599">
    <property type="entry name" value="Ig_sub"/>
</dbReference>
<comment type="catalytic activity">
    <reaction evidence="9">
        <text>O-phospho-L-tyrosyl-[protein] + H2O = L-tyrosyl-[protein] + phosphate</text>
        <dbReference type="Rhea" id="RHEA:10684"/>
        <dbReference type="Rhea" id="RHEA-COMP:10136"/>
        <dbReference type="Rhea" id="RHEA-COMP:20101"/>
        <dbReference type="ChEBI" id="CHEBI:15377"/>
        <dbReference type="ChEBI" id="CHEBI:43474"/>
        <dbReference type="ChEBI" id="CHEBI:46858"/>
        <dbReference type="ChEBI" id="CHEBI:61978"/>
        <dbReference type="EC" id="3.1.3.48"/>
    </reaction>
</comment>
<evidence type="ECO:0000256" key="7">
    <source>
        <dbReference type="ARBA" id="ARBA00023136"/>
    </source>
</evidence>
<evidence type="ECO:0000256" key="10">
    <source>
        <dbReference type="SAM" id="Phobius"/>
    </source>
</evidence>
<dbReference type="SMART" id="SM00404">
    <property type="entry name" value="PTPc_motif"/>
    <property type="match status" value="1"/>
</dbReference>
<dbReference type="InterPro" id="IPR036116">
    <property type="entry name" value="FN3_sf"/>
</dbReference>
<dbReference type="Gene3D" id="2.60.40.10">
    <property type="entry name" value="Immunoglobulins"/>
    <property type="match status" value="4"/>
</dbReference>
<evidence type="ECO:0000259" key="14">
    <source>
        <dbReference type="PROSITE" id="PS50853"/>
    </source>
</evidence>
<dbReference type="PROSITE" id="PS50853">
    <property type="entry name" value="FN3"/>
    <property type="match status" value="3"/>
</dbReference>
<dbReference type="AlphaFoldDB" id="A0A1X7TVJ3"/>
<feature type="domain" description="Ig-like" evidence="13">
    <location>
        <begin position="940"/>
        <end position="1027"/>
    </location>
</feature>
<evidence type="ECO:0000256" key="6">
    <source>
        <dbReference type="ARBA" id="ARBA00022912"/>
    </source>
</evidence>
<dbReference type="GO" id="GO:0016020">
    <property type="term" value="C:membrane"/>
    <property type="evidence" value="ECO:0007669"/>
    <property type="project" value="UniProtKB-SubCell"/>
</dbReference>
<keyword evidence="4" id="KW-0677">Repeat</keyword>
<dbReference type="SMART" id="SM00060">
    <property type="entry name" value="FN3"/>
    <property type="match status" value="4"/>
</dbReference>
<evidence type="ECO:0000259" key="12">
    <source>
        <dbReference type="PROSITE" id="PS50056"/>
    </source>
</evidence>
<dbReference type="EnsemblMetazoa" id="Aqu2.1.18916_001">
    <property type="protein sequence ID" value="Aqu2.1.18916_001"/>
    <property type="gene ID" value="Aqu2.1.18916"/>
</dbReference>
<dbReference type="InterPro" id="IPR000387">
    <property type="entry name" value="Tyr_Pase_dom"/>
</dbReference>
<evidence type="ECO:0000313" key="15">
    <source>
        <dbReference type="EnsemblMetazoa" id="Aqu2.1.18916_001"/>
    </source>
</evidence>
<keyword evidence="7 10" id="KW-0472">Membrane</keyword>
<keyword evidence="5" id="KW-0378">Hydrolase</keyword>
<sequence>GYKEKKAFIIAESPMFNTARNFWKMIDDRNVTAIVMLCHEKEIDQEVCYQYWPSTPSGLVIGEYAIMLSSEEIYNGYIERKLEVKNTNTGSTQSVMQYQITNWVSTRKMAKPQTILSVIEEMYKTQRRRGNTSIVVHCSDTVGRSAMFCAAATTINKCKTEGVIDVFQVLKSQRIQKPGSVQTVEVNKNKHCKTTAFQTIASRHKMKPSNSTCYFTVVWCLLAQVGEGKALPSIILPSNRVQLYLSYVDRIIPDYSMIYASQFYDVNQNNDHLDTNDALWCQSANNVTNIGVWYYPNGTEVPLFDGAFGDLSVPIPVYSKRFSGQIALARRGDLSGYEGLYKCIIPDKNGVNQTLVVGAYTDTGYNNNDGPDADPTMQFSLLSTSRLATPPVFSLSFNVSDGPPTTVSCSVNGSGISTELSRVPVVDDFMATLITTSVMTLTWSPPIAVVPTSYNINRRCRRVCDSSVTSNSTTSISSPHTSTGIPSYSQCGFDLIGVYGTDLPFLTTNYLATTLSTVPTAQVDDIIFSSVESVSMTVSWDEVPCNGRNGPITGYYLTYTNITSNTSYTVNITGGDNRMYNLTGLIPYTNYTVSIIPYNYNMNGPARQEIQLTTESIPGVISDLGHSSPPTEIVISWNPPTIPNGIITVYEIRYRESTSTDPYNIINTTNTYYSILGLIPNTSYTIGVRAYTSIGPGEWTDREYTSIEIPVIQTFSITKINSTAVRAEWGFVSGASHYTVYYESTNSSSRKKRQVETEIRVFPGDTTEGLIGGLDPNLNYLFSISISYNVNGIIYEGERTQPIPPSVTVTGSSTRTSVVDTSIMSHIDLVPSITVIQTISTSITSLVPSVTMKKTTGGAPMTSIISSMTAFTAMSVSKSSTPMLPTTDGSSMTIIFIAAGAIVPLLLIVIIIVITIVVVLISNRRYSRGNLQYCKGAYTPVIEEFPNDMTSEEGRQVLFKVKVKVRGNSKPSFNWYHNGEPVTDDYAHELRGDGSLLLVSVEEKHKGTYRFVANNDAGTVSQQVVLTVAVEGSDESRLLHGDSSSAKIDMIPVDKFGEFVANGHAKGNEGFRNQFGMLDSGESDHTVTVGLTPSNKLLNRFANIVVYDDNRITLRPMPGHKDCTNEYINACFIKDYSNQYQYIATQGPVSNTLVDFWQLIWQEKSTIIVMITNIIEEGKVKCQQYWPNSDTKDYGPFSVTLREHPDYINAVFIN</sequence>
<evidence type="ECO:0000256" key="4">
    <source>
        <dbReference type="ARBA" id="ARBA00022737"/>
    </source>
</evidence>
<feature type="domain" description="Fibronectin type-III" evidence="14">
    <location>
        <begin position="711"/>
        <end position="813"/>
    </location>
</feature>
<keyword evidence="6" id="KW-0904">Protein phosphatase</keyword>
<feature type="domain" description="Tyrosine specific protein phosphatases" evidence="12">
    <location>
        <begin position="113"/>
        <end position="188"/>
    </location>
</feature>
<keyword evidence="10" id="KW-0812">Transmembrane</keyword>
<dbReference type="InterPro" id="IPR013098">
    <property type="entry name" value="Ig_I-set"/>
</dbReference>
<keyword evidence="8" id="KW-0675">Receptor</keyword>
<dbReference type="InterPro" id="IPR003961">
    <property type="entry name" value="FN3_dom"/>
</dbReference>
<dbReference type="PROSITE" id="PS50055">
    <property type="entry name" value="TYR_PHOSPHATASE_PTP"/>
    <property type="match status" value="2"/>
</dbReference>
<feature type="domain" description="Fibronectin type-III" evidence="14">
    <location>
        <begin position="522"/>
        <end position="616"/>
    </location>
</feature>
<dbReference type="InterPro" id="IPR013783">
    <property type="entry name" value="Ig-like_fold"/>
</dbReference>
<dbReference type="PANTHER" id="PTHR19134">
    <property type="entry name" value="RECEPTOR-TYPE TYROSINE-PROTEIN PHOSPHATASE"/>
    <property type="match status" value="1"/>
</dbReference>
<dbReference type="InterPro" id="IPR029021">
    <property type="entry name" value="Prot-tyrosine_phosphatase-like"/>
</dbReference>
<dbReference type="CDD" id="cd00047">
    <property type="entry name" value="PTPc"/>
    <property type="match status" value="1"/>
</dbReference>
<keyword evidence="3" id="KW-0732">Signal</keyword>
<evidence type="ECO:0000256" key="5">
    <source>
        <dbReference type="ARBA" id="ARBA00022801"/>
    </source>
</evidence>
<feature type="transmembrane region" description="Helical" evidence="10">
    <location>
        <begin position="894"/>
        <end position="921"/>
    </location>
</feature>
<evidence type="ECO:0000259" key="13">
    <source>
        <dbReference type="PROSITE" id="PS50835"/>
    </source>
</evidence>
<organism evidence="15">
    <name type="scientific">Amphimedon queenslandica</name>
    <name type="common">Sponge</name>
    <dbReference type="NCBI Taxonomy" id="400682"/>
    <lineage>
        <taxon>Eukaryota</taxon>
        <taxon>Metazoa</taxon>
        <taxon>Porifera</taxon>
        <taxon>Demospongiae</taxon>
        <taxon>Heteroscleromorpha</taxon>
        <taxon>Haplosclerida</taxon>
        <taxon>Niphatidae</taxon>
        <taxon>Amphimedon</taxon>
    </lineage>
</organism>
<dbReference type="Gene3D" id="3.90.190.10">
    <property type="entry name" value="Protein tyrosine phosphatase superfamily"/>
    <property type="match status" value="2"/>
</dbReference>
<keyword evidence="10" id="KW-1133">Transmembrane helix</keyword>
<dbReference type="PROSITE" id="PS50056">
    <property type="entry name" value="TYR_PHOSPHATASE_2"/>
    <property type="match status" value="1"/>
</dbReference>
<dbReference type="InterPro" id="IPR007110">
    <property type="entry name" value="Ig-like_dom"/>
</dbReference>
<dbReference type="SUPFAM" id="SSF52799">
    <property type="entry name" value="(Phosphotyrosine protein) phosphatases II"/>
    <property type="match status" value="2"/>
</dbReference>
<dbReference type="InterPro" id="IPR000242">
    <property type="entry name" value="PTP_cat"/>
</dbReference>
<name>A0A1X7TVJ3_AMPQE</name>
<evidence type="ECO:0000256" key="9">
    <source>
        <dbReference type="ARBA" id="ARBA00051722"/>
    </source>
</evidence>
<dbReference type="PRINTS" id="PR00014">
    <property type="entry name" value="FNTYPEIII"/>
</dbReference>
<feature type="domain" description="Tyrosine-protein phosphatase" evidence="11">
    <location>
        <begin position="1071"/>
        <end position="1214"/>
    </location>
</feature>
<dbReference type="InterPro" id="IPR050348">
    <property type="entry name" value="Protein-Tyr_Phosphatase"/>
</dbReference>
<dbReference type="Pfam" id="PF07679">
    <property type="entry name" value="I-set"/>
    <property type="match status" value="1"/>
</dbReference>
<accession>A0A1X7TVJ3</accession>
<proteinExistence type="predicted"/>
<dbReference type="Pfam" id="PF00102">
    <property type="entry name" value="Y_phosphatase"/>
    <property type="match status" value="2"/>
</dbReference>
<evidence type="ECO:0000256" key="1">
    <source>
        <dbReference type="ARBA" id="ARBA00004167"/>
    </source>
</evidence>
<dbReference type="PANTHER" id="PTHR19134:SF550">
    <property type="entry name" value="PROTEIN-TYROSINE-PHOSPHATASE"/>
    <property type="match status" value="1"/>
</dbReference>
<protein>
    <recommendedName>
        <fullName evidence="2">protein-tyrosine-phosphatase</fullName>
        <ecNumber evidence="2">3.1.3.48</ecNumber>
    </recommendedName>
</protein>
<dbReference type="InterPro" id="IPR003595">
    <property type="entry name" value="Tyr_Pase_cat"/>
</dbReference>
<feature type="domain" description="Fibronectin type-III" evidence="14">
    <location>
        <begin position="617"/>
        <end position="710"/>
    </location>
</feature>
<dbReference type="SUPFAM" id="SSF48726">
    <property type="entry name" value="Immunoglobulin"/>
    <property type="match status" value="1"/>
</dbReference>
<evidence type="ECO:0000259" key="11">
    <source>
        <dbReference type="PROSITE" id="PS50055"/>
    </source>
</evidence>
<dbReference type="OrthoDB" id="5983454at2759"/>
<dbReference type="PROSITE" id="PS50835">
    <property type="entry name" value="IG_LIKE"/>
    <property type="match status" value="1"/>
</dbReference>
<dbReference type="SMART" id="SM00409">
    <property type="entry name" value="IG"/>
    <property type="match status" value="1"/>
</dbReference>
<evidence type="ECO:0000256" key="8">
    <source>
        <dbReference type="ARBA" id="ARBA00023170"/>
    </source>
</evidence>
<dbReference type="SMART" id="SM00194">
    <property type="entry name" value="PTPc"/>
    <property type="match status" value="2"/>
</dbReference>
<evidence type="ECO:0000256" key="3">
    <source>
        <dbReference type="ARBA" id="ARBA00022729"/>
    </source>
</evidence>
<dbReference type="Pfam" id="PF00041">
    <property type="entry name" value="fn3"/>
    <property type="match status" value="2"/>
</dbReference>
<dbReference type="CDD" id="cd00063">
    <property type="entry name" value="FN3"/>
    <property type="match status" value="2"/>
</dbReference>
<dbReference type="PRINTS" id="PR00700">
    <property type="entry name" value="PRTYPHPHTASE"/>
</dbReference>